<dbReference type="PANTHER" id="PTHR21032">
    <property type="entry name" value="G PATCH DOMAIN-CONTAINING PROTEIN 11"/>
    <property type="match status" value="1"/>
</dbReference>
<organism evidence="3 4">
    <name type="scientific">Ensete ventricosum</name>
    <name type="common">Abyssinian banana</name>
    <name type="synonym">Musa ensete</name>
    <dbReference type="NCBI Taxonomy" id="4639"/>
    <lineage>
        <taxon>Eukaryota</taxon>
        <taxon>Viridiplantae</taxon>
        <taxon>Streptophyta</taxon>
        <taxon>Embryophyta</taxon>
        <taxon>Tracheophyta</taxon>
        <taxon>Spermatophyta</taxon>
        <taxon>Magnoliopsida</taxon>
        <taxon>Liliopsida</taxon>
        <taxon>Zingiberales</taxon>
        <taxon>Musaceae</taxon>
        <taxon>Ensete</taxon>
    </lineage>
</organism>
<evidence type="ECO:0000313" key="3">
    <source>
        <dbReference type="EMBL" id="RRT74594.1"/>
    </source>
</evidence>
<dbReference type="Proteomes" id="UP000287651">
    <property type="component" value="Unassembled WGS sequence"/>
</dbReference>
<dbReference type="SMART" id="SM00443">
    <property type="entry name" value="G_patch"/>
    <property type="match status" value="1"/>
</dbReference>
<dbReference type="Pfam" id="PF01585">
    <property type="entry name" value="G-patch"/>
    <property type="match status" value="1"/>
</dbReference>
<dbReference type="PROSITE" id="PS50174">
    <property type="entry name" value="G_PATCH"/>
    <property type="match status" value="1"/>
</dbReference>
<dbReference type="InterPro" id="IPR039249">
    <property type="entry name" value="GPATCH11"/>
</dbReference>
<evidence type="ECO:0000256" key="1">
    <source>
        <dbReference type="SAM" id="MobiDB-lite"/>
    </source>
</evidence>
<feature type="region of interest" description="Disordered" evidence="1">
    <location>
        <begin position="68"/>
        <end position="115"/>
    </location>
</feature>
<gene>
    <name evidence="3" type="ORF">B296_00032191</name>
</gene>
<dbReference type="GO" id="GO:0000776">
    <property type="term" value="C:kinetochore"/>
    <property type="evidence" value="ECO:0007669"/>
    <property type="project" value="TreeGrafter"/>
</dbReference>
<dbReference type="PANTHER" id="PTHR21032:SF0">
    <property type="entry name" value="G PATCH DOMAIN-CONTAINING PROTEIN 11"/>
    <property type="match status" value="1"/>
</dbReference>
<evidence type="ECO:0000259" key="2">
    <source>
        <dbReference type="PROSITE" id="PS50174"/>
    </source>
</evidence>
<reference evidence="3 4" key="1">
    <citation type="journal article" date="2014" name="Agronomy (Basel)">
        <title>A Draft Genome Sequence for Ensete ventricosum, the Drought-Tolerant Tree Against Hunger.</title>
        <authorList>
            <person name="Harrison J."/>
            <person name="Moore K.A."/>
            <person name="Paszkiewicz K."/>
            <person name="Jones T."/>
            <person name="Grant M."/>
            <person name="Ambacheew D."/>
            <person name="Muzemil S."/>
            <person name="Studholme D.J."/>
        </authorList>
    </citation>
    <scope>NUCLEOTIDE SEQUENCE [LARGE SCALE GENOMIC DNA]</scope>
</reference>
<name>A0A427AEF2_ENSVE</name>
<comment type="caution">
    <text evidence="3">The sequence shown here is derived from an EMBL/GenBank/DDBJ whole genome shotgun (WGS) entry which is preliminary data.</text>
</comment>
<dbReference type="InterPro" id="IPR000467">
    <property type="entry name" value="G_patch_dom"/>
</dbReference>
<feature type="compositionally biased region" description="Basic and acidic residues" evidence="1">
    <location>
        <begin position="219"/>
        <end position="229"/>
    </location>
</feature>
<dbReference type="EMBL" id="AMZH03002731">
    <property type="protein sequence ID" value="RRT74594.1"/>
    <property type="molecule type" value="Genomic_DNA"/>
</dbReference>
<protein>
    <recommendedName>
        <fullName evidence="2">G-patch domain-containing protein</fullName>
    </recommendedName>
</protein>
<feature type="compositionally biased region" description="Basic and acidic residues" evidence="1">
    <location>
        <begin position="95"/>
        <end position="114"/>
    </location>
</feature>
<accession>A0A427AEF2</accession>
<feature type="region of interest" description="Disordered" evidence="1">
    <location>
        <begin position="176"/>
        <end position="197"/>
    </location>
</feature>
<feature type="compositionally biased region" description="Basic and acidic residues" evidence="1">
    <location>
        <begin position="176"/>
        <end position="186"/>
    </location>
</feature>
<sequence>MAGRNGDGGDADGDGDGDDYMGDLSIFLPAELDTDSKKVILTLTPSILALFFVKRIPALALIASADRQKFGSKANQNQPESKPKPKWPKGLSWQEQRRLERERKQREEDERTRASLESAIPVSNVGFRMLKMMGYKPGSALGKDGGGRAEPVGLQIRRSRAGIGVEEDAVRKERAAEERKRRREEDMVAEFGSRQKTHWRSRRIVGDYRKAEAALAQLEKREVIEPPKDDAEEEKPEEEEEEEEVITEELNTQSVTLRVAYGFLG</sequence>
<dbReference type="GO" id="GO:0003676">
    <property type="term" value="F:nucleic acid binding"/>
    <property type="evidence" value="ECO:0007669"/>
    <property type="project" value="InterPro"/>
</dbReference>
<feature type="domain" description="G-patch" evidence="2">
    <location>
        <begin position="122"/>
        <end position="168"/>
    </location>
</feature>
<feature type="compositionally biased region" description="Acidic residues" evidence="1">
    <location>
        <begin position="230"/>
        <end position="247"/>
    </location>
</feature>
<proteinExistence type="predicted"/>
<dbReference type="AlphaFoldDB" id="A0A427AEF2"/>
<evidence type="ECO:0000313" key="4">
    <source>
        <dbReference type="Proteomes" id="UP000287651"/>
    </source>
</evidence>
<feature type="region of interest" description="Disordered" evidence="1">
    <location>
        <begin position="219"/>
        <end position="251"/>
    </location>
</feature>